<sequence>MVKIVFSILIVLLMPLDTYAHSGGTNAQGCHKNRKTGDYHCHNKKRISPKNKNPAPAQNKKISTPQTNKRIHHWIDETGAIHYSDNLKDVPVSEKKSMPLK</sequence>
<evidence type="ECO:0000256" key="1">
    <source>
        <dbReference type="SAM" id="MobiDB-lite"/>
    </source>
</evidence>
<dbReference type="InterPro" id="IPR047773">
    <property type="entry name" value="YHYH_dom_bact"/>
</dbReference>
<organism evidence="2">
    <name type="scientific">hydrothermal vent metagenome</name>
    <dbReference type="NCBI Taxonomy" id="652676"/>
    <lineage>
        <taxon>unclassified sequences</taxon>
        <taxon>metagenomes</taxon>
        <taxon>ecological metagenomes</taxon>
    </lineage>
</organism>
<accession>A0A3B1DDA6</accession>
<feature type="compositionally biased region" description="Low complexity" evidence="1">
    <location>
        <begin position="50"/>
        <end position="61"/>
    </location>
</feature>
<evidence type="ECO:0008006" key="3">
    <source>
        <dbReference type="Google" id="ProtNLM"/>
    </source>
</evidence>
<evidence type="ECO:0000313" key="2">
    <source>
        <dbReference type="EMBL" id="VAX29695.1"/>
    </source>
</evidence>
<dbReference type="EMBL" id="UOGG01000089">
    <property type="protein sequence ID" value="VAX29695.1"/>
    <property type="molecule type" value="Genomic_DNA"/>
</dbReference>
<dbReference type="NCBIfam" id="NF033223">
    <property type="entry name" value="YHYH_alt"/>
    <property type="match status" value="1"/>
</dbReference>
<feature type="region of interest" description="Disordered" evidence="1">
    <location>
        <begin position="23"/>
        <end position="70"/>
    </location>
</feature>
<dbReference type="AlphaFoldDB" id="A0A3B1DDA6"/>
<protein>
    <recommendedName>
        <fullName evidence="3">DUF4124 domain-containing protein</fullName>
    </recommendedName>
</protein>
<gene>
    <name evidence="2" type="ORF">MNBD_NITROSPINAE05-567</name>
</gene>
<name>A0A3B1DDA6_9ZZZZ</name>
<proteinExistence type="predicted"/>
<reference evidence="2" key="1">
    <citation type="submission" date="2018-06" db="EMBL/GenBank/DDBJ databases">
        <authorList>
            <person name="Zhirakovskaya E."/>
        </authorList>
    </citation>
    <scope>NUCLEOTIDE SEQUENCE</scope>
</reference>